<dbReference type="Gene3D" id="3.40.50.2300">
    <property type="match status" value="1"/>
</dbReference>
<name>A0ABW0VV64_9BACL</name>
<dbReference type="Gene3D" id="1.10.10.10">
    <property type="entry name" value="Winged helix-like DNA-binding domain superfamily/Winged helix DNA-binding domain"/>
    <property type="match status" value="1"/>
</dbReference>
<keyword evidence="4 7" id="KW-0238">DNA-binding</keyword>
<dbReference type="PANTHER" id="PTHR48111:SF22">
    <property type="entry name" value="REGULATOR OF RPOS"/>
    <property type="match status" value="1"/>
</dbReference>
<dbReference type="InterPro" id="IPR011006">
    <property type="entry name" value="CheY-like_superfamily"/>
</dbReference>
<dbReference type="Gene3D" id="6.10.250.690">
    <property type="match status" value="1"/>
</dbReference>
<evidence type="ECO:0000256" key="2">
    <source>
        <dbReference type="ARBA" id="ARBA00023012"/>
    </source>
</evidence>
<reference evidence="11" key="1">
    <citation type="journal article" date="2019" name="Int. J. Syst. Evol. Microbiol.">
        <title>The Global Catalogue of Microorganisms (GCM) 10K type strain sequencing project: providing services to taxonomists for standard genome sequencing and annotation.</title>
        <authorList>
            <consortium name="The Broad Institute Genomics Platform"/>
            <consortium name="The Broad Institute Genome Sequencing Center for Infectious Disease"/>
            <person name="Wu L."/>
            <person name="Ma J."/>
        </authorList>
    </citation>
    <scope>NUCLEOTIDE SEQUENCE [LARGE SCALE GENOMIC DNA]</scope>
    <source>
        <strain evidence="11">CGMCC 1.3240</strain>
    </source>
</reference>
<dbReference type="EMBL" id="JBHSOW010000040">
    <property type="protein sequence ID" value="MFC5649701.1"/>
    <property type="molecule type" value="Genomic_DNA"/>
</dbReference>
<sequence length="223" mass="25562">MKEILLVEDEKPFARFIELELKYEGFVVSCAYDGKSGLRMALAKVWDLILLDVMLPGFDGFELCRMIRTRSQTPIIMITARDAVTDRIKGLESGADDYLPKPFAIGEMLARMRAVFRRLETVVPGHANLSYRDITMDVERMTVFRAEQAIHLTKKEFDILRLFLLNPGQVVTRDQLLDEIWGTEAKVENNTVDVYIGYVRKKLSPYGEQGYIQTVRSAGYILQ</sequence>
<dbReference type="InterPro" id="IPR036388">
    <property type="entry name" value="WH-like_DNA-bd_sf"/>
</dbReference>
<evidence type="ECO:0000256" key="6">
    <source>
        <dbReference type="PROSITE-ProRule" id="PRU00169"/>
    </source>
</evidence>
<evidence type="ECO:0000256" key="4">
    <source>
        <dbReference type="ARBA" id="ARBA00023125"/>
    </source>
</evidence>
<evidence type="ECO:0000313" key="10">
    <source>
        <dbReference type="EMBL" id="MFC5649701.1"/>
    </source>
</evidence>
<dbReference type="PANTHER" id="PTHR48111">
    <property type="entry name" value="REGULATOR OF RPOS"/>
    <property type="match status" value="1"/>
</dbReference>
<accession>A0ABW0VV64</accession>
<dbReference type="SUPFAM" id="SSF46894">
    <property type="entry name" value="C-terminal effector domain of the bipartite response regulators"/>
    <property type="match status" value="1"/>
</dbReference>
<organism evidence="10 11">
    <name type="scientific">Paenibacillus solisilvae</name>
    <dbReference type="NCBI Taxonomy" id="2486751"/>
    <lineage>
        <taxon>Bacteria</taxon>
        <taxon>Bacillati</taxon>
        <taxon>Bacillota</taxon>
        <taxon>Bacilli</taxon>
        <taxon>Bacillales</taxon>
        <taxon>Paenibacillaceae</taxon>
        <taxon>Paenibacillus</taxon>
    </lineage>
</organism>
<dbReference type="InterPro" id="IPR001789">
    <property type="entry name" value="Sig_transdc_resp-reg_receiver"/>
</dbReference>
<dbReference type="RefSeq" id="WP_379188233.1">
    <property type="nucleotide sequence ID" value="NZ_JBHSOW010000040.1"/>
</dbReference>
<keyword evidence="1 6" id="KW-0597">Phosphoprotein</keyword>
<dbReference type="PROSITE" id="PS50110">
    <property type="entry name" value="RESPONSE_REGULATORY"/>
    <property type="match status" value="1"/>
</dbReference>
<dbReference type="CDD" id="cd17574">
    <property type="entry name" value="REC_OmpR"/>
    <property type="match status" value="1"/>
</dbReference>
<feature type="domain" description="OmpR/PhoB-type" evidence="9">
    <location>
        <begin position="126"/>
        <end position="223"/>
    </location>
</feature>
<dbReference type="Pfam" id="PF00486">
    <property type="entry name" value="Trans_reg_C"/>
    <property type="match status" value="1"/>
</dbReference>
<evidence type="ECO:0000256" key="1">
    <source>
        <dbReference type="ARBA" id="ARBA00022553"/>
    </source>
</evidence>
<keyword evidence="11" id="KW-1185">Reference proteome</keyword>
<keyword evidence="5" id="KW-0804">Transcription</keyword>
<dbReference type="InterPro" id="IPR039420">
    <property type="entry name" value="WalR-like"/>
</dbReference>
<dbReference type="SMART" id="SM00862">
    <property type="entry name" value="Trans_reg_C"/>
    <property type="match status" value="1"/>
</dbReference>
<evidence type="ECO:0000256" key="7">
    <source>
        <dbReference type="PROSITE-ProRule" id="PRU01091"/>
    </source>
</evidence>
<dbReference type="InterPro" id="IPR016032">
    <property type="entry name" value="Sig_transdc_resp-reg_C-effctor"/>
</dbReference>
<keyword evidence="2" id="KW-0902">Two-component regulatory system</keyword>
<evidence type="ECO:0000313" key="11">
    <source>
        <dbReference type="Proteomes" id="UP001596047"/>
    </source>
</evidence>
<dbReference type="InterPro" id="IPR001867">
    <property type="entry name" value="OmpR/PhoB-type_DNA-bd"/>
</dbReference>
<comment type="caution">
    <text evidence="10">The sequence shown here is derived from an EMBL/GenBank/DDBJ whole genome shotgun (WGS) entry which is preliminary data.</text>
</comment>
<dbReference type="PROSITE" id="PS51755">
    <property type="entry name" value="OMPR_PHOB"/>
    <property type="match status" value="1"/>
</dbReference>
<dbReference type="Pfam" id="PF00072">
    <property type="entry name" value="Response_reg"/>
    <property type="match status" value="1"/>
</dbReference>
<feature type="modified residue" description="4-aspartylphosphate" evidence="6">
    <location>
        <position position="52"/>
    </location>
</feature>
<gene>
    <name evidence="10" type="ORF">ACFPYJ_11320</name>
</gene>
<evidence type="ECO:0000259" key="9">
    <source>
        <dbReference type="PROSITE" id="PS51755"/>
    </source>
</evidence>
<proteinExistence type="predicted"/>
<dbReference type="CDD" id="cd00383">
    <property type="entry name" value="trans_reg_C"/>
    <property type="match status" value="1"/>
</dbReference>
<dbReference type="SMART" id="SM00448">
    <property type="entry name" value="REC"/>
    <property type="match status" value="1"/>
</dbReference>
<keyword evidence="3" id="KW-0805">Transcription regulation</keyword>
<feature type="DNA-binding region" description="OmpR/PhoB-type" evidence="7">
    <location>
        <begin position="126"/>
        <end position="223"/>
    </location>
</feature>
<evidence type="ECO:0000259" key="8">
    <source>
        <dbReference type="PROSITE" id="PS50110"/>
    </source>
</evidence>
<feature type="domain" description="Response regulatory" evidence="8">
    <location>
        <begin position="3"/>
        <end position="116"/>
    </location>
</feature>
<evidence type="ECO:0000256" key="3">
    <source>
        <dbReference type="ARBA" id="ARBA00023015"/>
    </source>
</evidence>
<protein>
    <submittedName>
        <fullName evidence="10">Response regulator transcription factor</fullName>
    </submittedName>
</protein>
<dbReference type="Proteomes" id="UP001596047">
    <property type="component" value="Unassembled WGS sequence"/>
</dbReference>
<dbReference type="SUPFAM" id="SSF52172">
    <property type="entry name" value="CheY-like"/>
    <property type="match status" value="1"/>
</dbReference>
<evidence type="ECO:0000256" key="5">
    <source>
        <dbReference type="ARBA" id="ARBA00023163"/>
    </source>
</evidence>